<dbReference type="Ensembl" id="ENSLBET00000039601.1">
    <property type="protein sequence ID" value="ENSLBEP00000038037.1"/>
    <property type="gene ID" value="ENSLBEG00000028355.1"/>
</dbReference>
<dbReference type="GeneTree" id="ENSGT00940000165960"/>
<keyword evidence="1" id="KW-0812">Transmembrane</keyword>
<dbReference type="InterPro" id="IPR040350">
    <property type="entry name" value="TMEM272"/>
</dbReference>
<dbReference type="InParanoid" id="A0A3Q3GUF7"/>
<keyword evidence="1" id="KW-0472">Membrane</keyword>
<keyword evidence="3" id="KW-1185">Reference proteome</keyword>
<dbReference type="AlphaFoldDB" id="A0A3Q3GUF7"/>
<organism evidence="2 3">
    <name type="scientific">Labrus bergylta</name>
    <name type="common">ballan wrasse</name>
    <dbReference type="NCBI Taxonomy" id="56723"/>
    <lineage>
        <taxon>Eukaryota</taxon>
        <taxon>Metazoa</taxon>
        <taxon>Chordata</taxon>
        <taxon>Craniata</taxon>
        <taxon>Vertebrata</taxon>
        <taxon>Euteleostomi</taxon>
        <taxon>Actinopterygii</taxon>
        <taxon>Neopterygii</taxon>
        <taxon>Teleostei</taxon>
        <taxon>Neoteleostei</taxon>
        <taxon>Acanthomorphata</taxon>
        <taxon>Eupercaria</taxon>
        <taxon>Labriformes</taxon>
        <taxon>Labridae</taxon>
        <taxon>Labrus</taxon>
    </lineage>
</organism>
<accession>A0A3Q3GUF7</accession>
<dbReference type="RefSeq" id="XP_065806703.1">
    <property type="nucleotide sequence ID" value="XM_065950631.1"/>
</dbReference>
<reference evidence="2" key="2">
    <citation type="submission" date="2025-09" db="UniProtKB">
        <authorList>
            <consortium name="Ensembl"/>
        </authorList>
    </citation>
    <scope>IDENTIFICATION</scope>
</reference>
<dbReference type="PANTHER" id="PTHR33444">
    <property type="entry name" value="SI:DKEY-19B23.12-RELATED"/>
    <property type="match status" value="1"/>
</dbReference>
<protein>
    <submittedName>
        <fullName evidence="2">Si:dkey-19b23.12</fullName>
    </submittedName>
</protein>
<reference evidence="2" key="1">
    <citation type="submission" date="2025-08" db="UniProtKB">
        <authorList>
            <consortium name="Ensembl"/>
        </authorList>
    </citation>
    <scope>IDENTIFICATION</scope>
</reference>
<feature type="transmembrane region" description="Helical" evidence="1">
    <location>
        <begin position="74"/>
        <end position="93"/>
    </location>
</feature>
<evidence type="ECO:0000313" key="2">
    <source>
        <dbReference type="Ensembl" id="ENSLBEP00000038037.1"/>
    </source>
</evidence>
<dbReference type="PANTHER" id="PTHR33444:SF2">
    <property type="entry name" value="MARVEL DOMAIN-CONTAINING PROTEIN"/>
    <property type="match status" value="1"/>
</dbReference>
<evidence type="ECO:0000313" key="3">
    <source>
        <dbReference type="Proteomes" id="UP000261660"/>
    </source>
</evidence>
<dbReference type="Proteomes" id="UP000261660">
    <property type="component" value="Unplaced"/>
</dbReference>
<keyword evidence="1" id="KW-1133">Transmembrane helix</keyword>
<name>A0A3Q3GUF7_9LABR</name>
<proteinExistence type="predicted"/>
<feature type="transmembrane region" description="Helical" evidence="1">
    <location>
        <begin position="40"/>
        <end position="62"/>
    </location>
</feature>
<feature type="transmembrane region" description="Helical" evidence="1">
    <location>
        <begin position="105"/>
        <end position="127"/>
    </location>
</feature>
<dbReference type="GeneID" id="136177428"/>
<feature type="transmembrane region" description="Helical" evidence="1">
    <location>
        <begin position="148"/>
        <end position="168"/>
    </location>
</feature>
<evidence type="ECO:0000256" key="1">
    <source>
        <dbReference type="SAM" id="Phobius"/>
    </source>
</evidence>
<sequence>MSNEGHFRADTLCFFSFEQNMAESLQHIRRPPADWCKPHAPILICFKAIVSLLPFAELAIGAKYQFDCPVQRYIPIYLLVAGVITLLLAVLSISPCTAGFGNHSKTWSCLVSVFFFCWFIAGNVWIYSIYEPNYNKTAPINTYCNKTLYLFAFWTTNANYILLGLLLVSSCCRCFLSGDN</sequence>